<comment type="caution">
    <text evidence="2">The sequence shown here is derived from an EMBL/GenBank/DDBJ whole genome shotgun (WGS) entry which is preliminary data.</text>
</comment>
<feature type="region of interest" description="Disordered" evidence="1">
    <location>
        <begin position="140"/>
        <end position="210"/>
    </location>
</feature>
<evidence type="ECO:0000256" key="1">
    <source>
        <dbReference type="SAM" id="MobiDB-lite"/>
    </source>
</evidence>
<feature type="compositionally biased region" description="Low complexity" evidence="1">
    <location>
        <begin position="195"/>
        <end position="208"/>
    </location>
</feature>
<feature type="compositionally biased region" description="Gly residues" evidence="1">
    <location>
        <begin position="167"/>
        <end position="182"/>
    </location>
</feature>
<accession>A0A699YHR7</accession>
<keyword evidence="3" id="KW-1185">Reference proteome</keyword>
<evidence type="ECO:0000313" key="2">
    <source>
        <dbReference type="EMBL" id="GFH08755.1"/>
    </source>
</evidence>
<name>A0A699YHR7_HAELA</name>
<feature type="non-terminal residue" evidence="2">
    <location>
        <position position="1"/>
    </location>
</feature>
<gene>
    <name evidence="2" type="ORF">HaLaN_03773</name>
</gene>
<sequence length="242" mass="24333">MQAAASQALVRLSCERLDSQGAELFGRGSKPGLLQLLCAAAQQPGAGAEESPGGSQALPGAAAPLLLGTLLLDNAHKLAQQTQVGHGVDMAVHEAEWLRLRLEMLQALARLQPLPDAHRPTSSPRTQQQLLSKTTAEKYMQGKAGSGGGGVEGGSQASVLTSSAPPLGGGAGGPGGAGGAGGFPQDDVSSTGTEAAGDAAAQGKAAGGKARERLRVDLLAVVPGLRSALRSDLWPEAINFKV</sequence>
<protein>
    <submittedName>
        <fullName evidence="2">Uncharacterized protein</fullName>
    </submittedName>
</protein>
<dbReference type="Proteomes" id="UP000485058">
    <property type="component" value="Unassembled WGS sequence"/>
</dbReference>
<organism evidence="2 3">
    <name type="scientific">Haematococcus lacustris</name>
    <name type="common">Green alga</name>
    <name type="synonym">Haematococcus pluvialis</name>
    <dbReference type="NCBI Taxonomy" id="44745"/>
    <lineage>
        <taxon>Eukaryota</taxon>
        <taxon>Viridiplantae</taxon>
        <taxon>Chlorophyta</taxon>
        <taxon>core chlorophytes</taxon>
        <taxon>Chlorophyceae</taxon>
        <taxon>CS clade</taxon>
        <taxon>Chlamydomonadales</taxon>
        <taxon>Haematococcaceae</taxon>
        <taxon>Haematococcus</taxon>
    </lineage>
</organism>
<dbReference type="EMBL" id="BLLF01000182">
    <property type="protein sequence ID" value="GFH08755.1"/>
    <property type="molecule type" value="Genomic_DNA"/>
</dbReference>
<proteinExistence type="predicted"/>
<reference evidence="2 3" key="1">
    <citation type="submission" date="2020-02" db="EMBL/GenBank/DDBJ databases">
        <title>Draft genome sequence of Haematococcus lacustris strain NIES-144.</title>
        <authorList>
            <person name="Morimoto D."/>
            <person name="Nakagawa S."/>
            <person name="Yoshida T."/>
            <person name="Sawayama S."/>
        </authorList>
    </citation>
    <scope>NUCLEOTIDE SEQUENCE [LARGE SCALE GENOMIC DNA]</scope>
    <source>
        <strain evidence="2 3">NIES-144</strain>
    </source>
</reference>
<feature type="compositionally biased region" description="Gly residues" evidence="1">
    <location>
        <begin position="144"/>
        <end position="153"/>
    </location>
</feature>
<dbReference type="AlphaFoldDB" id="A0A699YHR7"/>
<evidence type="ECO:0000313" key="3">
    <source>
        <dbReference type="Proteomes" id="UP000485058"/>
    </source>
</evidence>